<comment type="caution">
    <text evidence="4">The sequence shown here is derived from an EMBL/GenBank/DDBJ whole genome shotgun (WGS) entry which is preliminary data.</text>
</comment>
<dbReference type="RefSeq" id="WP_203835573.1">
    <property type="nucleotide sequence ID" value="NZ_BAAATV010000004.1"/>
</dbReference>
<name>A0ABQ3ZIK4_9ACTN</name>
<dbReference type="Gene3D" id="3.40.50.300">
    <property type="entry name" value="P-loop containing nucleotide triphosphate hydrolases"/>
    <property type="match status" value="1"/>
</dbReference>
<keyword evidence="5" id="KW-1185">Reference proteome</keyword>
<accession>A0ABQ3ZIK4</accession>
<dbReference type="InterPro" id="IPR007111">
    <property type="entry name" value="NACHT_NTPase"/>
</dbReference>
<dbReference type="EMBL" id="BOMN01000017">
    <property type="protein sequence ID" value="GIE18308.1"/>
    <property type="molecule type" value="Genomic_DNA"/>
</dbReference>
<evidence type="ECO:0000313" key="5">
    <source>
        <dbReference type="Proteomes" id="UP000603200"/>
    </source>
</evidence>
<protein>
    <recommendedName>
        <fullName evidence="3">NACHT domain-containing protein</fullName>
    </recommendedName>
</protein>
<keyword evidence="2" id="KW-1133">Transmembrane helix</keyword>
<proteinExistence type="predicted"/>
<organism evidence="4 5">
    <name type="scientific">Winogradskya humida</name>
    <dbReference type="NCBI Taxonomy" id="113566"/>
    <lineage>
        <taxon>Bacteria</taxon>
        <taxon>Bacillati</taxon>
        <taxon>Actinomycetota</taxon>
        <taxon>Actinomycetes</taxon>
        <taxon>Micromonosporales</taxon>
        <taxon>Micromonosporaceae</taxon>
        <taxon>Winogradskya</taxon>
    </lineage>
</organism>
<feature type="region of interest" description="Disordered" evidence="1">
    <location>
        <begin position="110"/>
        <end position="136"/>
    </location>
</feature>
<evidence type="ECO:0000256" key="1">
    <source>
        <dbReference type="SAM" id="MobiDB-lite"/>
    </source>
</evidence>
<dbReference type="PROSITE" id="PS50837">
    <property type="entry name" value="NACHT"/>
    <property type="match status" value="1"/>
</dbReference>
<gene>
    <name evidence="4" type="ORF">Ahu01nite_014100</name>
</gene>
<dbReference type="Proteomes" id="UP000603200">
    <property type="component" value="Unassembled WGS sequence"/>
</dbReference>
<keyword evidence="2" id="KW-0812">Transmembrane</keyword>
<sequence>MTTAGALGLFAILVVLAAVMVGSGRLENADQLASVAGVYVALVALWVTVRRSLAKAPRVPICETAWGRRRLDQDILDLLAATATSADFENQLMTRERHLGMSFTYVRQRIEAPRSEPSPDRRRDDREPFLPPDQHPRVIPVRRRLEGTLDDNRHLFLEGGPGSGKSTTARQLVLRLARGWTRAEAQARDLSGSPVLPLLVTARALAGTVGLAWTQALSQAVMADLGRLQGRPVTPALLDSAPEGVPWLIVVDGLDEVPDGERTTLIRELASWTAAADPRYRLVLTSRPLTGGAAALLGTGEVGHYTLVPFDRQMLERFARLWFTAEGVVNPHERAVRFRSEAAASGLLDVVAIPLLARIAIQVFHDGDALPRNRHDLYEQYLRYVYRFNQDRRAEEYAKLVRTVPAAVDLYGRLEELVAHLAVERVIRRTSLREAARLWLADHAIPGAGLLPLGWDTAVAGALTTTGLVTPRGGDLDFIHLTFAEHLAARVHAAALGDRFDISHPAWRRWLHRATSENYSVGLAVLTRWTRENPAGPLLDGLLNGVAGANTLATRLVAEGSDATDDQLRQCLTIVEHLVRHWPEMAPWDLLRRFPDAPRVSRWIEQMALDRSWPEPIQVELCRLRAHRDPAGRQLMTARLVELLGPGHGAQAQADAACALADVAPERTPEVVATLGGLITDPAATPSDRTTLALGMLECGEEYRQPALDVLLTVVADHHIRAGEIRPAAEALAEGSPDHRRTVVAVLESALADETVNDYDVIGLAEILAGLDARGRGLASRCLRVLAANAGNHYTRVSAAASLAQLSDVDRVVGVERLQHLARSPAVYLDGRLGAIAELRKLGGQSAASAVEEMARIVLEPGLRLAEATDLVTQAAELTDDEKSVLASSLTRIRDEAEPGSRAWSIAVVVLAQGSYEHSVEAEVALTAVVSDPAEFSDLIDVCALLKILDSDSASRLTDHLLEWARNGFVEVGQRVRLLRALSVNAPQCLDRVADIAAAMVSVFLLTADEENMLVQLRLETDSQFRSVVVIDYDKMLTPSWYVQLSPVVWRSLLMDPRHQHGMLVSAIRAMADGNVHPIRRAWLVAMLLGERVADRNLIHQSLRALASERTSTDWGRVDAAERLAEEIAGTPESGIGIATTLASDETAPVGSRVNAAIMCARKGTDRRSMIDLILGMAADPTLEASDRANAIERLSELVRSSPELPGDLIVAVADDTVDPAGAESVLAPLVRSAPGRTDLLRANALMVLRDSSRAYERRQAGLLISQLGATDEIYDSLCEQSDRDVESLIEAAETAGYIPSRDPAPVTRILWDVVERSDALPYQRIRALAAVLECSPRDRGRVAARLSGDEGPALDPLAAAETLQAAGPVHASTAARMLAAVLNDIGETSSRRCRALRALLRTGGSAQRAMAVATWARISLDPGAELKFRLSLAEAVMSFDPAWRASTVAVFRGHGRTPAEQLALAAAMLRSDPADAVTRDRLRAFAVDRTLSPRLREDAAEVLIIGTSLHREALAVALEAVQAAPMSPAEAIRVARWWCRAVPGERHKGITLLRAVAGDPDAAAVHRVLAVVALVDVGAQSAAERTHLAALLANDELPGHLRGSAGLRLASLPGPHRAEVTRQLLQLPDPGDRLSAAIALSNASDERKTAALVALRALAGDRRISAFLRVRAARALVDRGSADDRVAAVKELKAMTGVHPWVWIEAQVALYFTATAHEVPAVMWEIVRDGRAGVGERCWAAEAIAGMDGAAARHARDALLEIAESTSDARVAARLVRSACRIDRA</sequence>
<dbReference type="InterPro" id="IPR027417">
    <property type="entry name" value="P-loop_NTPase"/>
</dbReference>
<reference evidence="4 5" key="1">
    <citation type="submission" date="2021-01" db="EMBL/GenBank/DDBJ databases">
        <title>Whole genome shotgun sequence of Actinoplanes humidus NBRC 14915.</title>
        <authorList>
            <person name="Komaki H."/>
            <person name="Tamura T."/>
        </authorList>
    </citation>
    <scope>NUCLEOTIDE SEQUENCE [LARGE SCALE GENOMIC DNA]</scope>
    <source>
        <strain evidence="4 5">NBRC 14915</strain>
    </source>
</reference>
<evidence type="ECO:0000313" key="4">
    <source>
        <dbReference type="EMBL" id="GIE18308.1"/>
    </source>
</evidence>
<feature type="transmembrane region" description="Helical" evidence="2">
    <location>
        <begin position="33"/>
        <end position="49"/>
    </location>
</feature>
<feature type="compositionally biased region" description="Basic and acidic residues" evidence="1">
    <location>
        <begin position="110"/>
        <end position="128"/>
    </location>
</feature>
<feature type="domain" description="NACHT" evidence="3">
    <location>
        <begin position="153"/>
        <end position="288"/>
    </location>
</feature>
<evidence type="ECO:0000259" key="3">
    <source>
        <dbReference type="PROSITE" id="PS50837"/>
    </source>
</evidence>
<dbReference type="SUPFAM" id="SSF52540">
    <property type="entry name" value="P-loop containing nucleoside triphosphate hydrolases"/>
    <property type="match status" value="1"/>
</dbReference>
<keyword evidence="2" id="KW-0472">Membrane</keyword>
<evidence type="ECO:0000256" key="2">
    <source>
        <dbReference type="SAM" id="Phobius"/>
    </source>
</evidence>